<evidence type="ECO:0000256" key="5">
    <source>
        <dbReference type="ARBA" id="ARBA00013376"/>
    </source>
</evidence>
<dbReference type="PIRSF" id="PIRSF000098">
    <property type="entry name" value="Homoser_dehydrog"/>
    <property type="match status" value="1"/>
</dbReference>
<comment type="catalytic activity">
    <reaction evidence="10">
        <text>L-homoserine + NADP(+) = L-aspartate 4-semialdehyde + NADPH + H(+)</text>
        <dbReference type="Rhea" id="RHEA:15761"/>
        <dbReference type="ChEBI" id="CHEBI:15378"/>
        <dbReference type="ChEBI" id="CHEBI:57476"/>
        <dbReference type="ChEBI" id="CHEBI:57783"/>
        <dbReference type="ChEBI" id="CHEBI:58349"/>
        <dbReference type="ChEBI" id="CHEBI:537519"/>
        <dbReference type="EC" id="1.1.1.3"/>
    </reaction>
</comment>
<evidence type="ECO:0000313" key="15">
    <source>
        <dbReference type="Proteomes" id="UP000182089"/>
    </source>
</evidence>
<dbReference type="Proteomes" id="UP000182089">
    <property type="component" value="Unassembled WGS sequence"/>
</dbReference>
<evidence type="ECO:0000256" key="3">
    <source>
        <dbReference type="ARBA" id="ARBA00006753"/>
    </source>
</evidence>
<dbReference type="EMBL" id="FOCC01000001">
    <property type="protein sequence ID" value="SEM30907.1"/>
    <property type="molecule type" value="Genomic_DNA"/>
</dbReference>
<dbReference type="Gene3D" id="3.30.360.10">
    <property type="entry name" value="Dihydrodipicolinate Reductase, domain 2"/>
    <property type="match status" value="1"/>
</dbReference>
<dbReference type="NCBIfam" id="NF004976">
    <property type="entry name" value="PRK06349.1"/>
    <property type="match status" value="1"/>
</dbReference>
<proteinExistence type="inferred from homology"/>
<dbReference type="SUPFAM" id="SSF55347">
    <property type="entry name" value="Glyceraldehyde-3-phosphate dehydrogenase-like, C-terminal domain"/>
    <property type="match status" value="1"/>
</dbReference>
<dbReference type="InterPro" id="IPR019811">
    <property type="entry name" value="HDH_CS"/>
</dbReference>
<comment type="similarity">
    <text evidence="3 11">Belongs to the homoserine dehydrogenase family.</text>
</comment>
<evidence type="ECO:0000256" key="10">
    <source>
        <dbReference type="RuleBase" id="RU000579"/>
    </source>
</evidence>
<name>A0ABY1A8V2_9LACO</name>
<dbReference type="InterPro" id="IPR001342">
    <property type="entry name" value="HDH_cat"/>
</dbReference>
<dbReference type="Pfam" id="PF00742">
    <property type="entry name" value="Homoserine_dh"/>
    <property type="match status" value="1"/>
</dbReference>
<evidence type="ECO:0000256" key="7">
    <source>
        <dbReference type="ARBA" id="ARBA00022697"/>
    </source>
</evidence>
<comment type="caution">
    <text evidence="14">The sequence shown here is derived from an EMBL/GenBank/DDBJ whole genome shotgun (WGS) entry which is preliminary data.</text>
</comment>
<evidence type="ECO:0000256" key="11">
    <source>
        <dbReference type="RuleBase" id="RU004171"/>
    </source>
</evidence>
<evidence type="ECO:0000256" key="1">
    <source>
        <dbReference type="ARBA" id="ARBA00005056"/>
    </source>
</evidence>
<keyword evidence="9 10" id="KW-0486">Methionine biosynthesis</keyword>
<comment type="pathway">
    <text evidence="1 10">Amino-acid biosynthesis; L-threonine biosynthesis; L-threonine from L-aspartate: step 3/5.</text>
</comment>
<keyword evidence="8 10" id="KW-0560">Oxidoreductase</keyword>
<evidence type="ECO:0000256" key="2">
    <source>
        <dbReference type="ARBA" id="ARBA00005062"/>
    </source>
</evidence>
<dbReference type="Gene3D" id="3.30.70.260">
    <property type="match status" value="1"/>
</dbReference>
<evidence type="ECO:0000259" key="12">
    <source>
        <dbReference type="Pfam" id="PF00742"/>
    </source>
</evidence>
<feature type="domain" description="Homoserine dehydrogenase catalytic" evidence="12">
    <location>
        <begin position="137"/>
        <end position="315"/>
    </location>
</feature>
<comment type="pathway">
    <text evidence="2 10">Amino-acid biosynthesis; L-methionine biosynthesis via de novo pathway; L-homoserine from L-aspartate: step 3/3.</text>
</comment>
<feature type="domain" description="Aspartate/homoserine dehydrogenase NAD-binding" evidence="13">
    <location>
        <begin position="10"/>
        <end position="129"/>
    </location>
</feature>
<dbReference type="InterPro" id="IPR016204">
    <property type="entry name" value="HDH"/>
</dbReference>
<dbReference type="InterPro" id="IPR036291">
    <property type="entry name" value="NAD(P)-bd_dom_sf"/>
</dbReference>
<dbReference type="PANTHER" id="PTHR43331:SF1">
    <property type="entry name" value="HOMOSERINE DEHYDROGENASE"/>
    <property type="match status" value="1"/>
</dbReference>
<reference evidence="14 15" key="1">
    <citation type="submission" date="2016-10" db="EMBL/GenBank/DDBJ databases">
        <authorList>
            <person name="Varghese N."/>
            <person name="Submissions S."/>
        </authorList>
    </citation>
    <scope>NUCLEOTIDE SEQUENCE [LARGE SCALE GENOMIC DNA]</scope>
    <source>
        <strain evidence="14 15">WC1T17</strain>
    </source>
</reference>
<protein>
    <recommendedName>
        <fullName evidence="5 10">Homoserine dehydrogenase</fullName>
        <ecNumber evidence="4 10">1.1.1.3</ecNumber>
    </recommendedName>
</protein>
<evidence type="ECO:0000313" key="14">
    <source>
        <dbReference type="EMBL" id="SEM30907.1"/>
    </source>
</evidence>
<gene>
    <name evidence="14" type="ORF">SAMN05216431_10136</name>
</gene>
<dbReference type="SUPFAM" id="SSF51735">
    <property type="entry name" value="NAD(P)-binding Rossmann-fold domains"/>
    <property type="match status" value="1"/>
</dbReference>
<keyword evidence="6 10" id="KW-0028">Amino-acid biosynthesis</keyword>
<dbReference type="Pfam" id="PF03447">
    <property type="entry name" value="NAD_binding_3"/>
    <property type="match status" value="1"/>
</dbReference>
<accession>A0ABY1A8V2</accession>
<dbReference type="PANTHER" id="PTHR43331">
    <property type="entry name" value="HOMOSERINE DEHYDROGENASE"/>
    <property type="match status" value="1"/>
</dbReference>
<keyword evidence="10" id="KW-0521">NADP</keyword>
<evidence type="ECO:0000256" key="9">
    <source>
        <dbReference type="ARBA" id="ARBA00023167"/>
    </source>
</evidence>
<dbReference type="InterPro" id="IPR005106">
    <property type="entry name" value="Asp/hSer_DH_NAD-bd"/>
</dbReference>
<sequence length="409" mass="44656">MEKVTIALLGLGTVGSGVVDILKTQREKLKKTTGKEFVIKKILVNNLHKKRRVDLTGISLTNQAQDILKDRKIDVVIEVMGTVDVAKAYLKEALVNHKDVITANKDLIAQAGPELELLAQKTGQKLYYEAAVAGGIPILRTLKTAYLADEITRIDGIVNGTSNFILTAMQADRLSYQAALNKAQELGFAESNPVNDVAGFDAAYKMVILTNQAFGTQLKATDVFTQGISQVDLEDILFAERMGLKLKLIGTTQKLGSQVAVAVMPAFLAADTRLAQVDNENNGLGIVSRNLGHMFFYGPGAGSLPTANSVVSDLVDIATNKNGLAKVQTPLAKMADNEIEQKYYLRLSSKNLADILAWLEKTVPFKVVSQTEKRLVVIGTWKQNEVKVLTQTLGTKSNYFLARFLTEEK</sequence>
<evidence type="ECO:0000256" key="6">
    <source>
        <dbReference type="ARBA" id="ARBA00022605"/>
    </source>
</evidence>
<organism evidence="14 15">
    <name type="scientific">Ligilactobacillus ruminis</name>
    <dbReference type="NCBI Taxonomy" id="1623"/>
    <lineage>
        <taxon>Bacteria</taxon>
        <taxon>Bacillati</taxon>
        <taxon>Bacillota</taxon>
        <taxon>Bacilli</taxon>
        <taxon>Lactobacillales</taxon>
        <taxon>Lactobacillaceae</taxon>
        <taxon>Ligilactobacillus</taxon>
    </lineage>
</organism>
<evidence type="ECO:0000259" key="13">
    <source>
        <dbReference type="Pfam" id="PF03447"/>
    </source>
</evidence>
<evidence type="ECO:0000256" key="8">
    <source>
        <dbReference type="ARBA" id="ARBA00023002"/>
    </source>
</evidence>
<evidence type="ECO:0000256" key="4">
    <source>
        <dbReference type="ARBA" id="ARBA00013213"/>
    </source>
</evidence>
<dbReference type="EC" id="1.1.1.3" evidence="4 10"/>
<keyword evidence="7 10" id="KW-0791">Threonine biosynthesis</keyword>
<dbReference type="Gene3D" id="3.40.50.720">
    <property type="entry name" value="NAD(P)-binding Rossmann-like Domain"/>
    <property type="match status" value="1"/>
</dbReference>
<dbReference type="PROSITE" id="PS01042">
    <property type="entry name" value="HOMOSER_DHGENASE"/>
    <property type="match status" value="1"/>
</dbReference>